<organism evidence="1 2">
    <name type="scientific">Kickxella alabastrina</name>
    <dbReference type="NCBI Taxonomy" id="61397"/>
    <lineage>
        <taxon>Eukaryota</taxon>
        <taxon>Fungi</taxon>
        <taxon>Fungi incertae sedis</taxon>
        <taxon>Zoopagomycota</taxon>
        <taxon>Kickxellomycotina</taxon>
        <taxon>Kickxellomycetes</taxon>
        <taxon>Kickxellales</taxon>
        <taxon>Kickxellaceae</taxon>
        <taxon>Kickxella</taxon>
    </lineage>
</organism>
<evidence type="ECO:0000313" key="1">
    <source>
        <dbReference type="EMBL" id="KAJ1885669.1"/>
    </source>
</evidence>
<keyword evidence="2" id="KW-1185">Reference proteome</keyword>
<dbReference type="Proteomes" id="UP001150581">
    <property type="component" value="Unassembled WGS sequence"/>
</dbReference>
<proteinExistence type="predicted"/>
<protein>
    <submittedName>
        <fullName evidence="1">Uncharacterized protein</fullName>
    </submittedName>
</protein>
<accession>A0ACC1I1X9</accession>
<gene>
    <name evidence="1" type="ORF">LPJ66_010005</name>
</gene>
<dbReference type="EMBL" id="JANBPG010002469">
    <property type="protein sequence ID" value="KAJ1885669.1"/>
    <property type="molecule type" value="Genomic_DNA"/>
</dbReference>
<evidence type="ECO:0000313" key="2">
    <source>
        <dbReference type="Proteomes" id="UP001150581"/>
    </source>
</evidence>
<comment type="caution">
    <text evidence="1">The sequence shown here is derived from an EMBL/GenBank/DDBJ whole genome shotgun (WGS) entry which is preliminary data.</text>
</comment>
<sequence>MIIAVFGGLGTVCKEFLLQALAHEHTLHWFLQETDSFPDLPALPILKIICGSPNNILHYQEAIQGTDAVLVAFDPHHTEPTHWVYEQKMVQQAMRRENVRRLIVVTCHGSGDSRRQMDWTTWMHMNLNQIKYLTGALDRCWSILAQYTAQEHVVMRGEIPADVLGGSAHGQEEQEGREAQEEQGTLEWTILRPGLFVEGIATGTYLASSEDVFGGYVSPADVANCALKALEDDMDKGKCFSVAYSSRVA</sequence>
<name>A0ACC1I1X9_9FUNG</name>
<reference evidence="1" key="1">
    <citation type="submission" date="2022-07" db="EMBL/GenBank/DDBJ databases">
        <title>Phylogenomic reconstructions and comparative analyses of Kickxellomycotina fungi.</title>
        <authorList>
            <person name="Reynolds N.K."/>
            <person name="Stajich J.E."/>
            <person name="Barry K."/>
            <person name="Grigoriev I.V."/>
            <person name="Crous P."/>
            <person name="Smith M.E."/>
        </authorList>
    </citation>
    <scope>NUCLEOTIDE SEQUENCE</scope>
    <source>
        <strain evidence="1">Benny 63K</strain>
    </source>
</reference>